<evidence type="ECO:0000313" key="2">
    <source>
        <dbReference type="Proteomes" id="UP001500724"/>
    </source>
</evidence>
<comment type="caution">
    <text evidence="1">The sequence shown here is derived from an EMBL/GenBank/DDBJ whole genome shotgun (WGS) entry which is preliminary data.</text>
</comment>
<gene>
    <name evidence="1" type="ORF">GCM10009535_59260</name>
</gene>
<name>A0ABN1HX38_9ACTN</name>
<dbReference type="RefSeq" id="WP_344007642.1">
    <property type="nucleotide sequence ID" value="NZ_BAAAGU010000105.1"/>
</dbReference>
<keyword evidence="2" id="KW-1185">Reference proteome</keyword>
<reference evidence="1 2" key="1">
    <citation type="journal article" date="2019" name="Int. J. Syst. Evol. Microbiol.">
        <title>The Global Catalogue of Microorganisms (GCM) 10K type strain sequencing project: providing services to taxonomists for standard genome sequencing and annotation.</title>
        <authorList>
            <consortium name="The Broad Institute Genomics Platform"/>
            <consortium name="The Broad Institute Genome Sequencing Center for Infectious Disease"/>
            <person name="Wu L."/>
            <person name="Ma J."/>
        </authorList>
    </citation>
    <scope>NUCLEOTIDE SEQUENCE [LARGE SCALE GENOMIC DNA]</scope>
    <source>
        <strain evidence="1 2">JCM 10367</strain>
    </source>
</reference>
<dbReference type="EMBL" id="BAAAGU010000105">
    <property type="protein sequence ID" value="GAA0671686.1"/>
    <property type="molecule type" value="Genomic_DNA"/>
</dbReference>
<protein>
    <submittedName>
        <fullName evidence="1">Uncharacterized protein</fullName>
    </submittedName>
</protein>
<organism evidence="1 2">
    <name type="scientific">Streptomyces thermocarboxydovorans</name>
    <dbReference type="NCBI Taxonomy" id="59298"/>
    <lineage>
        <taxon>Bacteria</taxon>
        <taxon>Bacillati</taxon>
        <taxon>Actinomycetota</taxon>
        <taxon>Actinomycetes</taxon>
        <taxon>Kitasatosporales</taxon>
        <taxon>Streptomycetaceae</taxon>
        <taxon>Streptomyces</taxon>
    </lineage>
</organism>
<accession>A0ABN1HX38</accession>
<sequence>MRPTKRSALGIARADADGKPLWALVGEGALATMKSDRITTSELEALPFDQRDAEARVDHVMEALEAYGADLARTPGGAGWLYVQHVPARRLVAQVVRMLAALSAWEPFAKAPGPLRLAPYEGLVGLRSSSSREYRAYTVTWSGIAYLLGAAAPHNPLRSARLRNLPAAPAAASVPRPAPSELPVSEVVALSWSSRHAATLLPVLEELAVLSRDVGDTRAGCLNG</sequence>
<dbReference type="Proteomes" id="UP001500724">
    <property type="component" value="Unassembled WGS sequence"/>
</dbReference>
<evidence type="ECO:0000313" key="1">
    <source>
        <dbReference type="EMBL" id="GAA0671686.1"/>
    </source>
</evidence>
<proteinExistence type="predicted"/>